<dbReference type="Pfam" id="PF13966">
    <property type="entry name" value="zf-RVT"/>
    <property type="match status" value="1"/>
</dbReference>
<evidence type="ECO:0000313" key="4">
    <source>
        <dbReference type="Proteomes" id="UP000554482"/>
    </source>
</evidence>
<reference evidence="3 4" key="1">
    <citation type="submission" date="2020-06" db="EMBL/GenBank/DDBJ databases">
        <title>Transcriptomic and genomic resources for Thalictrum thalictroides and T. hernandezii: Facilitating candidate gene discovery in an emerging model plant lineage.</title>
        <authorList>
            <person name="Arias T."/>
            <person name="Riano-Pachon D.M."/>
            <person name="Di Stilio V.S."/>
        </authorList>
    </citation>
    <scope>NUCLEOTIDE SEQUENCE [LARGE SCALE GENOMIC DNA]</scope>
    <source>
        <strain evidence="4">cv. WT478/WT964</strain>
        <tissue evidence="3">Leaves</tissue>
    </source>
</reference>
<dbReference type="PANTHER" id="PTHR33116">
    <property type="entry name" value="REVERSE TRANSCRIPTASE ZINC-BINDING DOMAIN-CONTAINING PROTEIN-RELATED-RELATED"/>
    <property type="match status" value="1"/>
</dbReference>
<sequence length="429" mass="48547">MGVRFKIFRWHSGFNLRQDPTFAPVWVDLPELPLDFFHPALLKVANQNSNAVGSSGAKNALGQEINSPTRKNANPFNVLSVVDEDTNDNNEDKVENNALEEDKTQSGSNLESKTTEEGLFWEEEPQQVDKANQGPITENMECSSPAQVTPLAIEGPPFQSPIAGIQTSMDSPQNPAILPAYGEALGTSSDPFFLTNGKLKKHWISWERIAKPKEEEGLGIKPLKTVLKAFRMKATWNLLNSDNLWAVFMRVKYIQNRSIRGIRLCITASKAWKDIWNCLEEMIEESTWEFGPGNFSITHENWTGLGSLAHIFTEVGPSLNHVVANNFCLPIFTTKQQEYLRSQYQLLVIDQNEDKRRWPHSSNGEFSIKSYIKLTQGSNNSNSILKRIWMTWMPTKLSFFGWKLFFEAIPVDMAVIRCQIPIASKCLCC</sequence>
<gene>
    <name evidence="3" type="ORF">FRX31_019248</name>
</gene>
<proteinExistence type="predicted"/>
<feature type="domain" description="Reverse transcriptase zinc-binding" evidence="2">
    <location>
        <begin position="366"/>
        <end position="429"/>
    </location>
</feature>
<evidence type="ECO:0000313" key="3">
    <source>
        <dbReference type="EMBL" id="KAF5191160.1"/>
    </source>
</evidence>
<evidence type="ECO:0000259" key="2">
    <source>
        <dbReference type="Pfam" id="PF13966"/>
    </source>
</evidence>
<organism evidence="3 4">
    <name type="scientific">Thalictrum thalictroides</name>
    <name type="common">Rue-anemone</name>
    <name type="synonym">Anemone thalictroides</name>
    <dbReference type="NCBI Taxonomy" id="46969"/>
    <lineage>
        <taxon>Eukaryota</taxon>
        <taxon>Viridiplantae</taxon>
        <taxon>Streptophyta</taxon>
        <taxon>Embryophyta</taxon>
        <taxon>Tracheophyta</taxon>
        <taxon>Spermatophyta</taxon>
        <taxon>Magnoliopsida</taxon>
        <taxon>Ranunculales</taxon>
        <taxon>Ranunculaceae</taxon>
        <taxon>Thalictroideae</taxon>
        <taxon>Thalictrum</taxon>
    </lineage>
</organism>
<accession>A0A7J6W3S6</accession>
<comment type="caution">
    <text evidence="3">The sequence shown here is derived from an EMBL/GenBank/DDBJ whole genome shotgun (WGS) entry which is preliminary data.</text>
</comment>
<dbReference type="OrthoDB" id="1938625at2759"/>
<dbReference type="Proteomes" id="UP000554482">
    <property type="component" value="Unassembled WGS sequence"/>
</dbReference>
<evidence type="ECO:0000256" key="1">
    <source>
        <dbReference type="SAM" id="MobiDB-lite"/>
    </source>
</evidence>
<dbReference type="PANTHER" id="PTHR33116:SF78">
    <property type="entry name" value="OS12G0587133 PROTEIN"/>
    <property type="match status" value="1"/>
</dbReference>
<feature type="region of interest" description="Disordered" evidence="1">
    <location>
        <begin position="83"/>
        <end position="115"/>
    </location>
</feature>
<protein>
    <recommendedName>
        <fullName evidence="2">Reverse transcriptase zinc-binding domain-containing protein</fullName>
    </recommendedName>
</protein>
<feature type="compositionally biased region" description="Basic and acidic residues" evidence="1">
    <location>
        <begin position="90"/>
        <end position="104"/>
    </location>
</feature>
<dbReference type="EMBL" id="JABWDY010023126">
    <property type="protein sequence ID" value="KAF5191160.1"/>
    <property type="molecule type" value="Genomic_DNA"/>
</dbReference>
<keyword evidence="4" id="KW-1185">Reference proteome</keyword>
<name>A0A7J6W3S6_THATH</name>
<dbReference type="AlphaFoldDB" id="A0A7J6W3S6"/>
<dbReference type="InterPro" id="IPR026960">
    <property type="entry name" value="RVT-Znf"/>
</dbReference>